<dbReference type="EMBL" id="LSUQ01000041">
    <property type="protein sequence ID" value="OAG93307.1"/>
    <property type="molecule type" value="Genomic_DNA"/>
</dbReference>
<proteinExistence type="predicted"/>
<dbReference type="InterPro" id="IPR006118">
    <property type="entry name" value="Recombinase_CS"/>
</dbReference>
<evidence type="ECO:0000256" key="2">
    <source>
        <dbReference type="ARBA" id="ARBA00023125"/>
    </source>
</evidence>
<comment type="caution">
    <text evidence="9">The sequence shown here is derived from an EMBL/GenBank/DDBJ whole genome shotgun (WGS) entry which is preliminary data.</text>
</comment>
<feature type="coiled-coil region" evidence="6">
    <location>
        <begin position="368"/>
        <end position="395"/>
    </location>
</feature>
<dbReference type="Pfam" id="PF00239">
    <property type="entry name" value="Resolvase"/>
    <property type="match status" value="1"/>
</dbReference>
<dbReference type="GO" id="GO:0003677">
    <property type="term" value="F:DNA binding"/>
    <property type="evidence" value="ECO:0007669"/>
    <property type="project" value="UniProtKB-KW"/>
</dbReference>
<feature type="domain" description="Resolvase/invertase-type recombinase catalytic" evidence="7">
    <location>
        <begin position="6"/>
        <end position="155"/>
    </location>
</feature>
<keyword evidence="6" id="KW-0175">Coiled coil</keyword>
<evidence type="ECO:0000256" key="1">
    <source>
        <dbReference type="ARBA" id="ARBA00022908"/>
    </source>
</evidence>
<dbReference type="PANTHER" id="PTHR30461:SF23">
    <property type="entry name" value="DNA RECOMBINASE-RELATED"/>
    <property type="match status" value="1"/>
</dbReference>
<evidence type="ECO:0008006" key="11">
    <source>
        <dbReference type="Google" id="ProtNLM"/>
    </source>
</evidence>
<dbReference type="OrthoDB" id="9797501at2"/>
<evidence type="ECO:0000313" key="10">
    <source>
        <dbReference type="Proteomes" id="UP000077421"/>
    </source>
</evidence>
<keyword evidence="3" id="KW-0233">DNA recombination</keyword>
<evidence type="ECO:0000256" key="5">
    <source>
        <dbReference type="PROSITE-ProRule" id="PRU10137"/>
    </source>
</evidence>
<evidence type="ECO:0000256" key="3">
    <source>
        <dbReference type="ARBA" id="ARBA00023172"/>
    </source>
</evidence>
<dbReference type="PROSITE" id="PS00397">
    <property type="entry name" value="RECOMBINASES_1"/>
    <property type="match status" value="1"/>
</dbReference>
<organism evidence="9 10">
    <name type="scientific">Ferroacidibacillus organovorans</name>
    <dbReference type="NCBI Taxonomy" id="1765683"/>
    <lineage>
        <taxon>Bacteria</taxon>
        <taxon>Bacillati</taxon>
        <taxon>Bacillota</taxon>
        <taxon>Bacilli</taxon>
        <taxon>Bacillales</taxon>
        <taxon>Alicyclobacillaceae</taxon>
        <taxon>Ferroacidibacillus</taxon>
    </lineage>
</organism>
<dbReference type="Pfam" id="PF13408">
    <property type="entry name" value="Zn_ribbon_recom"/>
    <property type="match status" value="1"/>
</dbReference>
<dbReference type="SUPFAM" id="SSF53041">
    <property type="entry name" value="Resolvase-like"/>
    <property type="match status" value="1"/>
</dbReference>
<dbReference type="Pfam" id="PF07508">
    <property type="entry name" value="Recombinase"/>
    <property type="match status" value="1"/>
</dbReference>
<dbReference type="GO" id="GO:0000150">
    <property type="term" value="F:DNA strand exchange activity"/>
    <property type="evidence" value="ECO:0007669"/>
    <property type="project" value="InterPro"/>
</dbReference>
<keyword evidence="1" id="KW-0229">DNA integration</keyword>
<dbReference type="PROSITE" id="PS51737">
    <property type="entry name" value="RECOMBINASE_DNA_BIND"/>
    <property type="match status" value="1"/>
</dbReference>
<protein>
    <recommendedName>
        <fullName evidence="11">Resolvase</fullName>
    </recommendedName>
</protein>
<sequence>MSETWFARIYIRVSTDEQADEGYSIDAQRERLKAYALSQDWVIQDSYIEEGVSAKNMDRPELKRLLNDLKADHSDHKIVLVYKLDRLTRSVSDLHTLLDYFDRHQTKFRSATEVYDTTTAIGRLFITLVGAMAQWERENLAERTKMGQIEMTRQGKWSGGHRPFGYDYNNGNLKINHAEAAIVKEIYDRYLAGSGTPKILKWLNDPTHPQLASNKRWTLNNLKYVLQNPLYCGMVRYGYRDLKGRRQTNSMIEEGNHEAILSLENFNRAQELRSKRKTMPSRSGTGTYSLTGILRCGKCGYSMSGDTRYKKNKLESEPRRYYTCVERIHSGLCDMPRQKESHLENAVLTHLEQYHQDLSRDMSTFTLRSDDQAEMDALRNEISKITSRKNRWMNAFENGDIESNVLKDRLNELRSKETLFAEKIHALEQMNAKSLDLATLKTILGSFRATWGIATVQERKELLRTIIKEITVYPDRILIHFHGGV</sequence>
<dbReference type="InterPro" id="IPR011109">
    <property type="entry name" value="DNA_bind_recombinase_dom"/>
</dbReference>
<evidence type="ECO:0000259" key="8">
    <source>
        <dbReference type="PROSITE" id="PS51737"/>
    </source>
</evidence>
<dbReference type="GO" id="GO:0015074">
    <property type="term" value="P:DNA integration"/>
    <property type="evidence" value="ECO:0007669"/>
    <property type="project" value="UniProtKB-KW"/>
</dbReference>
<evidence type="ECO:0000256" key="6">
    <source>
        <dbReference type="SAM" id="Coils"/>
    </source>
</evidence>
<reference evidence="9 10" key="1">
    <citation type="submission" date="2016-02" db="EMBL/GenBank/DDBJ databases">
        <title>Draft genome sequence of Acidibacillus ferrooxidans SLC66.</title>
        <authorList>
            <person name="Oliveira G."/>
            <person name="Nancucheo I."/>
            <person name="Dall'Agnol H."/>
            <person name="Johnson B."/>
            <person name="Oliveira R."/>
            <person name="Nunes G.L."/>
            <person name="Tzotzos G."/>
            <person name="Orellana S.C."/>
            <person name="Salim A.C."/>
            <person name="Araujo F.M."/>
        </authorList>
    </citation>
    <scope>NUCLEOTIDE SEQUENCE [LARGE SCALE GENOMIC DNA]</scope>
    <source>
        <strain evidence="9 10">SLC66</strain>
    </source>
</reference>
<dbReference type="InterPro" id="IPR006119">
    <property type="entry name" value="Resolv_N"/>
</dbReference>
<dbReference type="Gene3D" id="3.40.50.1390">
    <property type="entry name" value="Resolvase, N-terminal catalytic domain"/>
    <property type="match status" value="1"/>
</dbReference>
<accession>A0A853K903</accession>
<evidence type="ECO:0000313" key="9">
    <source>
        <dbReference type="EMBL" id="OAG93307.1"/>
    </source>
</evidence>
<dbReference type="InterPro" id="IPR036162">
    <property type="entry name" value="Resolvase-like_N_sf"/>
</dbReference>
<dbReference type="Gene3D" id="3.90.1750.20">
    <property type="entry name" value="Putative Large Serine Recombinase, Chain B, Domain 2"/>
    <property type="match status" value="1"/>
</dbReference>
<gene>
    <name evidence="9" type="ORF">AYW79_11375</name>
</gene>
<dbReference type="AlphaFoldDB" id="A0A853K903"/>
<dbReference type="PANTHER" id="PTHR30461">
    <property type="entry name" value="DNA-INVERTASE FROM LAMBDOID PROPHAGE"/>
    <property type="match status" value="1"/>
</dbReference>
<dbReference type="InterPro" id="IPR050639">
    <property type="entry name" value="SSR_resolvase"/>
</dbReference>
<dbReference type="CDD" id="cd03768">
    <property type="entry name" value="SR_ResInv"/>
    <property type="match status" value="1"/>
</dbReference>
<dbReference type="Proteomes" id="UP000077421">
    <property type="component" value="Unassembled WGS sequence"/>
</dbReference>
<feature type="domain" description="Recombinase" evidence="8">
    <location>
        <begin position="163"/>
        <end position="279"/>
    </location>
</feature>
<dbReference type="PROSITE" id="PS51736">
    <property type="entry name" value="RECOMBINASES_3"/>
    <property type="match status" value="1"/>
</dbReference>
<evidence type="ECO:0000259" key="7">
    <source>
        <dbReference type="PROSITE" id="PS51736"/>
    </source>
</evidence>
<dbReference type="InterPro" id="IPR025827">
    <property type="entry name" value="Zn_ribbon_recom_dom"/>
</dbReference>
<dbReference type="RefSeq" id="WP_067565888.1">
    <property type="nucleotide sequence ID" value="NZ_LSUQ01000041.1"/>
</dbReference>
<evidence type="ECO:0000256" key="4">
    <source>
        <dbReference type="PIRSR" id="PIRSR606118-50"/>
    </source>
</evidence>
<name>A0A853K903_9BACL</name>
<feature type="active site" description="O-(5'-phospho-DNA)-serine intermediate" evidence="4 5">
    <location>
        <position position="14"/>
    </location>
</feature>
<dbReference type="SMART" id="SM00857">
    <property type="entry name" value="Resolvase"/>
    <property type="match status" value="1"/>
</dbReference>
<keyword evidence="2" id="KW-0238">DNA-binding</keyword>
<dbReference type="InterPro" id="IPR038109">
    <property type="entry name" value="DNA_bind_recomb_sf"/>
</dbReference>